<accession>A0A7S3GEU1</accession>
<sequence>MGWKTFLAIACIFSHVYLASSDLAADLDTLATKLKLSAGQISINAKDGSLSTVEKNVEEARSILSKIEAVTRDLKHQKSSSSSGADGSDAASQQPLHEPVTELEVKVTGEVSVCSKRVEEGDSLRVHYIGKDLQTGNIFSSTFHTGSIPERLRAEDEEDQPLLSALQGACEEERRRIKFPRSLVEGSRFESGEGGDVQFDVEVTSISKARQNVREEEKAKGGKRRGKKRGKGKGKAGKK</sequence>
<feature type="region of interest" description="Disordered" evidence="1">
    <location>
        <begin position="74"/>
        <end position="102"/>
    </location>
</feature>
<gene>
    <name evidence="3" type="ORF">PBIL07802_LOCUS26264</name>
</gene>
<dbReference type="GO" id="GO:0003755">
    <property type="term" value="F:peptidyl-prolyl cis-trans isomerase activity"/>
    <property type="evidence" value="ECO:0007669"/>
    <property type="project" value="InterPro"/>
</dbReference>
<name>A0A7S3GEU1_9EUKA</name>
<dbReference type="InterPro" id="IPR046357">
    <property type="entry name" value="PPIase_dom_sf"/>
</dbReference>
<evidence type="ECO:0000256" key="1">
    <source>
        <dbReference type="SAM" id="MobiDB-lite"/>
    </source>
</evidence>
<organism evidence="3">
    <name type="scientific">Palpitomonas bilix</name>
    <dbReference type="NCBI Taxonomy" id="652834"/>
    <lineage>
        <taxon>Eukaryota</taxon>
        <taxon>Eukaryota incertae sedis</taxon>
    </lineage>
</organism>
<feature type="chain" id="PRO_5031414077" description="Peptidylprolyl isomerase" evidence="2">
    <location>
        <begin position="22"/>
        <end position="239"/>
    </location>
</feature>
<feature type="compositionally biased region" description="Low complexity" evidence="1">
    <location>
        <begin position="79"/>
        <end position="92"/>
    </location>
</feature>
<dbReference type="SUPFAM" id="SSF54534">
    <property type="entry name" value="FKBP-like"/>
    <property type="match status" value="1"/>
</dbReference>
<protein>
    <recommendedName>
        <fullName evidence="4">Peptidylprolyl isomerase</fullName>
    </recommendedName>
</protein>
<proteinExistence type="predicted"/>
<dbReference type="Gene3D" id="3.10.50.40">
    <property type="match status" value="1"/>
</dbReference>
<evidence type="ECO:0000256" key="2">
    <source>
        <dbReference type="SAM" id="SignalP"/>
    </source>
</evidence>
<dbReference type="EMBL" id="HBIB01040367">
    <property type="protein sequence ID" value="CAE0263961.1"/>
    <property type="molecule type" value="Transcribed_RNA"/>
</dbReference>
<keyword evidence="2" id="KW-0732">Signal</keyword>
<evidence type="ECO:0008006" key="4">
    <source>
        <dbReference type="Google" id="ProtNLM"/>
    </source>
</evidence>
<feature type="signal peptide" evidence="2">
    <location>
        <begin position="1"/>
        <end position="21"/>
    </location>
</feature>
<dbReference type="AlphaFoldDB" id="A0A7S3GEU1"/>
<feature type="region of interest" description="Disordered" evidence="1">
    <location>
        <begin position="200"/>
        <end position="239"/>
    </location>
</feature>
<reference evidence="3" key="1">
    <citation type="submission" date="2021-01" db="EMBL/GenBank/DDBJ databases">
        <authorList>
            <person name="Corre E."/>
            <person name="Pelletier E."/>
            <person name="Niang G."/>
            <person name="Scheremetjew M."/>
            <person name="Finn R."/>
            <person name="Kale V."/>
            <person name="Holt S."/>
            <person name="Cochrane G."/>
            <person name="Meng A."/>
            <person name="Brown T."/>
            <person name="Cohen L."/>
        </authorList>
    </citation>
    <scope>NUCLEOTIDE SEQUENCE</scope>
    <source>
        <strain evidence="3">NIES-2562</strain>
    </source>
</reference>
<feature type="compositionally biased region" description="Basic residues" evidence="1">
    <location>
        <begin position="221"/>
        <end position="239"/>
    </location>
</feature>
<evidence type="ECO:0000313" key="3">
    <source>
        <dbReference type="EMBL" id="CAE0263961.1"/>
    </source>
</evidence>